<dbReference type="EMBL" id="VBRY01000013">
    <property type="protein sequence ID" value="TLS65712.1"/>
    <property type="molecule type" value="Genomic_DNA"/>
</dbReference>
<reference evidence="2 3" key="1">
    <citation type="journal article" date="2019" name="Appl. Environ. Microbiol.">
        <title>Environmental Evidence and Genomic Insight of Iron-oxidizing Bacteria Preference Towards More Corrosion Resistant Stainless Steel at Higher Salinities.</title>
        <authorList>
            <person name="Garrison C.E."/>
            <person name="Price K.A."/>
            <person name="Field E.K."/>
        </authorList>
    </citation>
    <scope>NUCLEOTIDE SEQUENCE [LARGE SCALE GENOMIC DNA]</scope>
    <source>
        <strain evidence="2 3">P3</strain>
    </source>
</reference>
<name>A0A5R9GP32_9PROT</name>
<organism evidence="2 3">
    <name type="scientific">Mariprofundus erugo</name>
    <dbReference type="NCBI Taxonomy" id="2528639"/>
    <lineage>
        <taxon>Bacteria</taxon>
        <taxon>Pseudomonadati</taxon>
        <taxon>Pseudomonadota</taxon>
        <taxon>Candidatius Mariprofundia</taxon>
        <taxon>Mariprofundales</taxon>
        <taxon>Mariprofundaceae</taxon>
        <taxon>Mariprofundus</taxon>
    </lineage>
</organism>
<keyword evidence="3" id="KW-1185">Reference proteome</keyword>
<keyword evidence="1" id="KW-1133">Transmembrane helix</keyword>
<comment type="caution">
    <text evidence="2">The sequence shown here is derived from an EMBL/GenBank/DDBJ whole genome shotgun (WGS) entry which is preliminary data.</text>
</comment>
<feature type="transmembrane region" description="Helical" evidence="1">
    <location>
        <begin position="61"/>
        <end position="81"/>
    </location>
</feature>
<keyword evidence="1" id="KW-0812">Transmembrane</keyword>
<protein>
    <submittedName>
        <fullName evidence="2">Uncharacterized protein</fullName>
    </submittedName>
</protein>
<evidence type="ECO:0000313" key="3">
    <source>
        <dbReference type="Proteomes" id="UP000306585"/>
    </source>
</evidence>
<gene>
    <name evidence="2" type="ORF">FEF65_12115</name>
</gene>
<evidence type="ECO:0000256" key="1">
    <source>
        <dbReference type="SAM" id="Phobius"/>
    </source>
</evidence>
<evidence type="ECO:0000313" key="2">
    <source>
        <dbReference type="EMBL" id="TLS65712.1"/>
    </source>
</evidence>
<sequence length="93" mass="10076">MNSETNMGKNIGFVFNSRCCDFCITTVCVALGGLGALTGHEGLVAFCVPAAIGLMRQAFPLLTFVYVVTIVLSLGLTFIHLEELPRVLEKWPV</sequence>
<accession>A0A5R9GP32</accession>
<keyword evidence="1" id="KW-0472">Membrane</keyword>
<dbReference type="AlphaFoldDB" id="A0A5R9GP32"/>
<dbReference type="RefSeq" id="WP_138240090.1">
    <property type="nucleotide sequence ID" value="NZ_VBRY01000013.1"/>
</dbReference>
<dbReference type="Proteomes" id="UP000306585">
    <property type="component" value="Unassembled WGS sequence"/>
</dbReference>
<proteinExistence type="predicted"/>